<organism evidence="1 2">
    <name type="scientific">Portunus trituberculatus</name>
    <name type="common">Swimming crab</name>
    <name type="synonym">Neptunus trituberculatus</name>
    <dbReference type="NCBI Taxonomy" id="210409"/>
    <lineage>
        <taxon>Eukaryota</taxon>
        <taxon>Metazoa</taxon>
        <taxon>Ecdysozoa</taxon>
        <taxon>Arthropoda</taxon>
        <taxon>Crustacea</taxon>
        <taxon>Multicrustacea</taxon>
        <taxon>Malacostraca</taxon>
        <taxon>Eumalacostraca</taxon>
        <taxon>Eucarida</taxon>
        <taxon>Decapoda</taxon>
        <taxon>Pleocyemata</taxon>
        <taxon>Brachyura</taxon>
        <taxon>Eubrachyura</taxon>
        <taxon>Portunoidea</taxon>
        <taxon>Portunidae</taxon>
        <taxon>Portuninae</taxon>
        <taxon>Portunus</taxon>
    </lineage>
</organism>
<proteinExistence type="predicted"/>
<name>A0A5B7JFZ0_PORTR</name>
<accession>A0A5B7JFZ0</accession>
<reference evidence="1 2" key="1">
    <citation type="submission" date="2019-05" db="EMBL/GenBank/DDBJ databases">
        <title>Another draft genome of Portunus trituberculatus and its Hox gene families provides insights of decapod evolution.</title>
        <authorList>
            <person name="Jeong J.-H."/>
            <person name="Song I."/>
            <person name="Kim S."/>
            <person name="Choi T."/>
            <person name="Kim D."/>
            <person name="Ryu S."/>
            <person name="Kim W."/>
        </authorList>
    </citation>
    <scope>NUCLEOTIDE SEQUENCE [LARGE SCALE GENOMIC DNA]</scope>
    <source>
        <tissue evidence="1">Muscle</tissue>
    </source>
</reference>
<gene>
    <name evidence="1" type="ORF">E2C01_088930</name>
</gene>
<dbReference type="Proteomes" id="UP000324222">
    <property type="component" value="Unassembled WGS sequence"/>
</dbReference>
<sequence>METLECESLGTSKFTSSCHLQHQEQRGDAAFPGVQGGRFFQAVHSPVETNFPRTLCCMEMSVWLELQTRWRLM</sequence>
<evidence type="ECO:0000313" key="2">
    <source>
        <dbReference type="Proteomes" id="UP000324222"/>
    </source>
</evidence>
<keyword evidence="2" id="KW-1185">Reference proteome</keyword>
<dbReference type="AlphaFoldDB" id="A0A5B7JFZ0"/>
<comment type="caution">
    <text evidence="1">The sequence shown here is derived from an EMBL/GenBank/DDBJ whole genome shotgun (WGS) entry which is preliminary data.</text>
</comment>
<dbReference type="EMBL" id="VSRR010096072">
    <property type="protein sequence ID" value="MPC93789.1"/>
    <property type="molecule type" value="Genomic_DNA"/>
</dbReference>
<protein>
    <submittedName>
        <fullName evidence="1">Uncharacterized protein</fullName>
    </submittedName>
</protein>
<evidence type="ECO:0000313" key="1">
    <source>
        <dbReference type="EMBL" id="MPC93789.1"/>
    </source>
</evidence>